<evidence type="ECO:0000313" key="3">
    <source>
        <dbReference type="Proteomes" id="UP000593561"/>
    </source>
</evidence>
<keyword evidence="1" id="KW-0812">Transmembrane</keyword>
<evidence type="ECO:0000313" key="2">
    <source>
        <dbReference type="EMBL" id="MBA0609126.1"/>
    </source>
</evidence>
<name>A0A7J8R711_GOSDV</name>
<evidence type="ECO:0000256" key="1">
    <source>
        <dbReference type="SAM" id="Phobius"/>
    </source>
</evidence>
<reference evidence="2 3" key="1">
    <citation type="journal article" date="2019" name="Genome Biol. Evol.">
        <title>Insights into the evolution of the New World diploid cottons (Gossypium, subgenus Houzingenia) based on genome sequencing.</title>
        <authorList>
            <person name="Grover C.E."/>
            <person name="Arick M.A. 2nd"/>
            <person name="Thrash A."/>
            <person name="Conover J.L."/>
            <person name="Sanders W.S."/>
            <person name="Peterson D.G."/>
            <person name="Frelichowski J.E."/>
            <person name="Scheffler J.A."/>
            <person name="Scheffler B.E."/>
            <person name="Wendel J.F."/>
        </authorList>
    </citation>
    <scope>NUCLEOTIDE SEQUENCE [LARGE SCALE GENOMIC DNA]</scope>
    <source>
        <strain evidence="2">27</strain>
        <tissue evidence="2">Leaf</tissue>
    </source>
</reference>
<feature type="transmembrane region" description="Helical" evidence="1">
    <location>
        <begin position="20"/>
        <end position="41"/>
    </location>
</feature>
<comment type="caution">
    <text evidence="2">The sequence shown here is derived from an EMBL/GenBank/DDBJ whole genome shotgun (WGS) entry which is preliminary data.</text>
</comment>
<dbReference type="EMBL" id="JABFAC010000003">
    <property type="protein sequence ID" value="MBA0609126.1"/>
    <property type="molecule type" value="Genomic_DNA"/>
</dbReference>
<dbReference type="AlphaFoldDB" id="A0A7J8R711"/>
<gene>
    <name evidence="2" type="ORF">Godav_021242</name>
</gene>
<accession>A0A7J8R711</accession>
<protein>
    <submittedName>
        <fullName evidence="2">Uncharacterized protein</fullName>
    </submittedName>
</protein>
<keyword evidence="3" id="KW-1185">Reference proteome</keyword>
<keyword evidence="1" id="KW-0472">Membrane</keyword>
<keyword evidence="1" id="KW-1133">Transmembrane helix</keyword>
<sequence length="48" mass="5520">MMLLMCQIIGANGIKIIKYLYFLMRSGAVLLFFTNFVQTILSNLKTFV</sequence>
<organism evidence="2 3">
    <name type="scientific">Gossypium davidsonii</name>
    <name type="common">Davidson's cotton</name>
    <name type="synonym">Gossypium klotzschianum subsp. davidsonii</name>
    <dbReference type="NCBI Taxonomy" id="34287"/>
    <lineage>
        <taxon>Eukaryota</taxon>
        <taxon>Viridiplantae</taxon>
        <taxon>Streptophyta</taxon>
        <taxon>Embryophyta</taxon>
        <taxon>Tracheophyta</taxon>
        <taxon>Spermatophyta</taxon>
        <taxon>Magnoliopsida</taxon>
        <taxon>eudicotyledons</taxon>
        <taxon>Gunneridae</taxon>
        <taxon>Pentapetalae</taxon>
        <taxon>rosids</taxon>
        <taxon>malvids</taxon>
        <taxon>Malvales</taxon>
        <taxon>Malvaceae</taxon>
        <taxon>Malvoideae</taxon>
        <taxon>Gossypium</taxon>
    </lineage>
</organism>
<dbReference type="Proteomes" id="UP000593561">
    <property type="component" value="Unassembled WGS sequence"/>
</dbReference>
<proteinExistence type="predicted"/>